<name>A0A3P1WRG5_9ACTN</name>
<dbReference type="EMBL" id="RQYT01000028">
    <property type="protein sequence ID" value="RRD48841.1"/>
    <property type="molecule type" value="Genomic_DNA"/>
</dbReference>
<dbReference type="Gene3D" id="1.10.357.10">
    <property type="entry name" value="Tetracycline Repressor, domain 2"/>
    <property type="match status" value="1"/>
</dbReference>
<dbReference type="Proteomes" id="UP000280935">
    <property type="component" value="Unassembled WGS sequence"/>
</dbReference>
<evidence type="ECO:0000313" key="2">
    <source>
        <dbReference type="EMBL" id="RRD48841.1"/>
    </source>
</evidence>
<dbReference type="Pfam" id="PF17933">
    <property type="entry name" value="TetR_C_25"/>
    <property type="match status" value="1"/>
</dbReference>
<organism evidence="2 3">
    <name type="scientific">Arachnia propionica</name>
    <dbReference type="NCBI Taxonomy" id="1750"/>
    <lineage>
        <taxon>Bacteria</taxon>
        <taxon>Bacillati</taxon>
        <taxon>Actinomycetota</taxon>
        <taxon>Actinomycetes</taxon>
        <taxon>Propionibacteriales</taxon>
        <taxon>Propionibacteriaceae</taxon>
        <taxon>Arachnia</taxon>
    </lineage>
</organism>
<protein>
    <submittedName>
        <fullName evidence="2">TetR/AcrR family transcriptional regulator</fullName>
    </submittedName>
</protein>
<dbReference type="InterPro" id="IPR041484">
    <property type="entry name" value="TetR_C_25"/>
</dbReference>
<evidence type="ECO:0000259" key="1">
    <source>
        <dbReference type="Pfam" id="PF17933"/>
    </source>
</evidence>
<dbReference type="SUPFAM" id="SSF46689">
    <property type="entry name" value="Homeodomain-like"/>
    <property type="match status" value="1"/>
</dbReference>
<dbReference type="RefSeq" id="WP_125228483.1">
    <property type="nucleotide sequence ID" value="NZ_RQYT01000028.1"/>
</dbReference>
<feature type="domain" description="TetR transcriptional regulator Rv1219c-like C-terminal" evidence="1">
    <location>
        <begin position="89"/>
        <end position="165"/>
    </location>
</feature>
<comment type="caution">
    <text evidence="2">The sequence shown here is derived from an EMBL/GenBank/DDBJ whole genome shotgun (WGS) entry which is preliminary data.</text>
</comment>
<dbReference type="OrthoDB" id="3403733at2"/>
<gene>
    <name evidence="2" type="ORF">EII35_10810</name>
</gene>
<dbReference type="AlphaFoldDB" id="A0A3P1WRG5"/>
<accession>A0A3P1WRG5</accession>
<proteinExistence type="predicted"/>
<evidence type="ECO:0000313" key="3">
    <source>
        <dbReference type="Proteomes" id="UP000280935"/>
    </source>
</evidence>
<dbReference type="InterPro" id="IPR009057">
    <property type="entry name" value="Homeodomain-like_sf"/>
</dbReference>
<reference evidence="2 3" key="1">
    <citation type="submission" date="2018-11" db="EMBL/GenBank/DDBJ databases">
        <title>Genomes From Bacteria Associated with the Canine Oral Cavity: a Test Case for Automated Genome-Based Taxonomic Assignment.</title>
        <authorList>
            <person name="Coil D.A."/>
            <person name="Jospin G."/>
            <person name="Darling A.E."/>
            <person name="Wallis C."/>
            <person name="Davis I.J."/>
            <person name="Harris S."/>
            <person name="Eisen J.A."/>
            <person name="Holcombe L.J."/>
            <person name="O'Flynn C."/>
        </authorList>
    </citation>
    <scope>NUCLEOTIDE SEQUENCE [LARGE SCALE GENOMIC DNA]</scope>
    <source>
        <strain evidence="2 3">OH2822_COT-296</strain>
    </source>
</reference>
<sequence length="204" mass="22374">MTSDLTARARLRDATIALVAEGEVPSARSVAARAEVSIGLIRHHFGTMDGLLLACDERIAALVKDAKRQHIQGPLPNIFASLQATGQDQVLGYLAHRLTKPSAAIDALVDQLVADAVGYWQEAIDAGLARPVDNLPVAVRMITIYSLGSLVLHRQMRRLLDIDVTSLDLMNQPGIRDYVRAQFDLFSGLLSPDLITHYRDQLKE</sequence>